<dbReference type="RefSeq" id="WP_379935204.1">
    <property type="nucleotide sequence ID" value="NZ_JBHTHY010000011.1"/>
</dbReference>
<accession>A0ABW3B633</accession>
<protein>
    <submittedName>
        <fullName evidence="1">Tetratricopeptide repeat protein</fullName>
    </submittedName>
</protein>
<evidence type="ECO:0000313" key="1">
    <source>
        <dbReference type="EMBL" id="MFD0798459.1"/>
    </source>
</evidence>
<dbReference type="SUPFAM" id="SSF48452">
    <property type="entry name" value="TPR-like"/>
    <property type="match status" value="1"/>
</dbReference>
<dbReference type="EMBL" id="JBHTHY010000011">
    <property type="protein sequence ID" value="MFD0798459.1"/>
    <property type="molecule type" value="Genomic_DNA"/>
</dbReference>
<dbReference type="Gene3D" id="1.25.40.10">
    <property type="entry name" value="Tetratricopeptide repeat domain"/>
    <property type="match status" value="2"/>
</dbReference>
<dbReference type="Pfam" id="PF13181">
    <property type="entry name" value="TPR_8"/>
    <property type="match status" value="2"/>
</dbReference>
<dbReference type="Proteomes" id="UP001597012">
    <property type="component" value="Unassembled WGS sequence"/>
</dbReference>
<sequence length="276" mass="32117">MKQLIFLSLFIIVGISYGQGNCNAYLWQKDTLKYEACKLLVDNQDKYYQFDSRFHKLMKEALEICPYYAYPYRELAAPYVKSGNFLMWKKYIDKAVKYNPKEYLSVRASLRYKFFADYKGAIKDIDSLSSIVSHDIGYSSNGTYHLNVVKGLCLKSLGRTDEAIAIIAKQSEIEDDFGMYNYLHLGVLYMAKEDYQNALASFKKQSVINNLAENQYYTALCYKSLNEQAKADSHLKMALNLYQSEQSMFDPYNELFDQIYLSDIKREMASIEQSFK</sequence>
<dbReference type="InterPro" id="IPR019734">
    <property type="entry name" value="TPR_rpt"/>
</dbReference>
<name>A0ABW3B633_9FLAO</name>
<dbReference type="InterPro" id="IPR011990">
    <property type="entry name" value="TPR-like_helical_dom_sf"/>
</dbReference>
<organism evidence="1 2">
    <name type="scientific">Maribacter chungangensis</name>
    <dbReference type="NCBI Taxonomy" id="1069117"/>
    <lineage>
        <taxon>Bacteria</taxon>
        <taxon>Pseudomonadati</taxon>
        <taxon>Bacteroidota</taxon>
        <taxon>Flavobacteriia</taxon>
        <taxon>Flavobacteriales</taxon>
        <taxon>Flavobacteriaceae</taxon>
        <taxon>Maribacter</taxon>
    </lineage>
</organism>
<proteinExistence type="predicted"/>
<keyword evidence="2" id="KW-1185">Reference proteome</keyword>
<gene>
    <name evidence="1" type="ORF">ACFQZJ_13385</name>
</gene>
<evidence type="ECO:0000313" key="2">
    <source>
        <dbReference type="Proteomes" id="UP001597012"/>
    </source>
</evidence>
<comment type="caution">
    <text evidence="1">The sequence shown here is derived from an EMBL/GenBank/DDBJ whole genome shotgun (WGS) entry which is preliminary data.</text>
</comment>
<reference evidence="2" key="1">
    <citation type="journal article" date="2019" name="Int. J. Syst. Evol. Microbiol.">
        <title>The Global Catalogue of Microorganisms (GCM) 10K type strain sequencing project: providing services to taxonomists for standard genome sequencing and annotation.</title>
        <authorList>
            <consortium name="The Broad Institute Genomics Platform"/>
            <consortium name="The Broad Institute Genome Sequencing Center for Infectious Disease"/>
            <person name="Wu L."/>
            <person name="Ma J."/>
        </authorList>
    </citation>
    <scope>NUCLEOTIDE SEQUENCE [LARGE SCALE GENOMIC DNA]</scope>
    <source>
        <strain evidence="2">CCUG 61948</strain>
    </source>
</reference>